<organism evidence="1 2">
    <name type="scientific">Vibrio penaeicida</name>
    <dbReference type="NCBI Taxonomy" id="104609"/>
    <lineage>
        <taxon>Bacteria</taxon>
        <taxon>Pseudomonadati</taxon>
        <taxon>Pseudomonadota</taxon>
        <taxon>Gammaproteobacteria</taxon>
        <taxon>Vibrionales</taxon>
        <taxon>Vibrionaceae</taxon>
        <taxon>Vibrio</taxon>
    </lineage>
</organism>
<reference evidence="2" key="1">
    <citation type="journal article" date="2019" name="Int. J. Syst. Evol. Microbiol.">
        <title>The Global Catalogue of Microorganisms (GCM) 10K type strain sequencing project: providing services to taxonomists for standard genome sequencing and annotation.</title>
        <authorList>
            <consortium name="The Broad Institute Genomics Platform"/>
            <consortium name="The Broad Institute Genome Sequencing Center for Infectious Disease"/>
            <person name="Wu L."/>
            <person name="Ma J."/>
        </authorList>
    </citation>
    <scope>NUCLEOTIDE SEQUENCE [LARGE SCALE GENOMIC DNA]</scope>
    <source>
        <strain evidence="2">NBRC 15640</strain>
    </source>
</reference>
<dbReference type="AlphaFoldDB" id="A0AAV5NWS5"/>
<evidence type="ECO:0000313" key="2">
    <source>
        <dbReference type="Proteomes" id="UP001156690"/>
    </source>
</evidence>
<dbReference type="Proteomes" id="UP001156690">
    <property type="component" value="Unassembled WGS sequence"/>
</dbReference>
<accession>A0AAV5NWS5</accession>
<protein>
    <recommendedName>
        <fullName evidence="3">Structural protein P5</fullName>
    </recommendedName>
</protein>
<keyword evidence="2" id="KW-1185">Reference proteome</keyword>
<proteinExistence type="predicted"/>
<sequence>MSSEPRGIRNNNPLNIEYNKNNQWTGQTGVEVLGRFATFSHMKYGIRASAKLIKNYMTRYGLVTVFDIINRWAPDHENPTNVYADTVAARMGVEVHQPLTHAHIPDLVYEMIKFECGVYVDRALVMEGSRLAGAV</sequence>
<dbReference type="RefSeq" id="WP_126610185.1">
    <property type="nucleotide sequence ID" value="NZ_AP025144.1"/>
</dbReference>
<comment type="caution">
    <text evidence="1">The sequence shown here is derived from an EMBL/GenBank/DDBJ whole genome shotgun (WGS) entry which is preliminary data.</text>
</comment>
<evidence type="ECO:0000313" key="1">
    <source>
        <dbReference type="EMBL" id="GLQ74461.1"/>
    </source>
</evidence>
<evidence type="ECO:0008006" key="3">
    <source>
        <dbReference type="Google" id="ProtNLM"/>
    </source>
</evidence>
<gene>
    <name evidence="1" type="ORF">GCM10007932_38220</name>
</gene>
<name>A0AAV5NWS5_9VIBR</name>
<dbReference type="EMBL" id="BSNX01000056">
    <property type="protein sequence ID" value="GLQ74461.1"/>
    <property type="molecule type" value="Genomic_DNA"/>
</dbReference>